<comment type="similarity">
    <text evidence="1">Belongs to the NAD(P)-dependent epimerase/dehydratase family.</text>
</comment>
<name>X1L6V5_9ZZZZ</name>
<comment type="caution">
    <text evidence="3">The sequence shown here is derived from an EMBL/GenBank/DDBJ whole genome shotgun (WGS) entry which is preliminary data.</text>
</comment>
<feature type="non-terminal residue" evidence="3">
    <location>
        <position position="286"/>
    </location>
</feature>
<accession>X1L6V5</accession>
<reference evidence="3" key="1">
    <citation type="journal article" date="2014" name="Front. Microbiol.">
        <title>High frequency of phylogenetically diverse reductive dehalogenase-homologous genes in deep subseafloor sedimentary metagenomes.</title>
        <authorList>
            <person name="Kawai M."/>
            <person name="Futagami T."/>
            <person name="Toyoda A."/>
            <person name="Takaki Y."/>
            <person name="Nishi S."/>
            <person name="Hori S."/>
            <person name="Arai W."/>
            <person name="Tsubouchi T."/>
            <person name="Morono Y."/>
            <person name="Uchiyama I."/>
            <person name="Ito T."/>
            <person name="Fujiyama A."/>
            <person name="Inagaki F."/>
            <person name="Takami H."/>
        </authorList>
    </citation>
    <scope>NUCLEOTIDE SEQUENCE</scope>
    <source>
        <strain evidence="3">Expedition CK06-06</strain>
    </source>
</reference>
<gene>
    <name evidence="3" type="ORF">S06H3_16142</name>
</gene>
<dbReference type="PANTHER" id="PTHR43000">
    <property type="entry name" value="DTDP-D-GLUCOSE 4,6-DEHYDRATASE-RELATED"/>
    <property type="match status" value="1"/>
</dbReference>
<protein>
    <recommendedName>
        <fullName evidence="2">NAD-dependent epimerase/dehydratase domain-containing protein</fullName>
    </recommendedName>
</protein>
<sequence length="286" mass="31594">MKILVTGGAGFIGSHIVDALIEQGHQVVVVDNLATGFLGNVNPNARFYKMSICDAELTNIFERERPEIVSHQAAQIVIARSVDEPIFDAQENILGSLNVILNCVRFGVRKIIYASSSGVVYGEPQHLPVDEKHPINPLSQYGISKHTVEHYLYLYSLQCGLNYVVLRYPNVYGPRQDPNGEAGVVAIFAGQMLRGEQPTIFGSGDKTRDYTHVFDVVTANLLAMEGGNNAIYNIGTDVETSDREMFDTLAKVLGYSRNPLYAPVRSGEIYRICLNATKAQKKLGWQ</sequence>
<dbReference type="InterPro" id="IPR036291">
    <property type="entry name" value="NAD(P)-bd_dom_sf"/>
</dbReference>
<dbReference type="Pfam" id="PF01370">
    <property type="entry name" value="Epimerase"/>
    <property type="match status" value="1"/>
</dbReference>
<dbReference type="Gene3D" id="3.40.50.720">
    <property type="entry name" value="NAD(P)-binding Rossmann-like Domain"/>
    <property type="match status" value="1"/>
</dbReference>
<evidence type="ECO:0000259" key="2">
    <source>
        <dbReference type="Pfam" id="PF01370"/>
    </source>
</evidence>
<proteinExistence type="inferred from homology"/>
<dbReference type="InterPro" id="IPR001509">
    <property type="entry name" value="Epimerase_deHydtase"/>
</dbReference>
<dbReference type="EMBL" id="BARV01007975">
    <property type="protein sequence ID" value="GAI15067.1"/>
    <property type="molecule type" value="Genomic_DNA"/>
</dbReference>
<dbReference type="AlphaFoldDB" id="X1L6V5"/>
<dbReference type="Gene3D" id="3.90.25.10">
    <property type="entry name" value="UDP-galactose 4-epimerase, domain 1"/>
    <property type="match status" value="1"/>
</dbReference>
<dbReference type="SUPFAM" id="SSF51735">
    <property type="entry name" value="NAD(P)-binding Rossmann-fold domains"/>
    <property type="match status" value="1"/>
</dbReference>
<evidence type="ECO:0000256" key="1">
    <source>
        <dbReference type="ARBA" id="ARBA00007637"/>
    </source>
</evidence>
<evidence type="ECO:0000313" key="3">
    <source>
        <dbReference type="EMBL" id="GAI15067.1"/>
    </source>
</evidence>
<feature type="domain" description="NAD-dependent epimerase/dehydratase" evidence="2">
    <location>
        <begin position="3"/>
        <end position="235"/>
    </location>
</feature>
<organism evidence="3">
    <name type="scientific">marine sediment metagenome</name>
    <dbReference type="NCBI Taxonomy" id="412755"/>
    <lineage>
        <taxon>unclassified sequences</taxon>
        <taxon>metagenomes</taxon>
        <taxon>ecological metagenomes</taxon>
    </lineage>
</organism>